<evidence type="ECO:0000256" key="2">
    <source>
        <dbReference type="ARBA" id="ARBA00022737"/>
    </source>
</evidence>
<dbReference type="SMART" id="SM00612">
    <property type="entry name" value="Kelch"/>
    <property type="match status" value="5"/>
</dbReference>
<dbReference type="InterPro" id="IPR011042">
    <property type="entry name" value="6-blade_b-propeller_TolB-like"/>
</dbReference>
<dbReference type="Gene3D" id="2.60.120.200">
    <property type="match status" value="1"/>
</dbReference>
<dbReference type="InterPro" id="IPR015915">
    <property type="entry name" value="Kelch-typ_b-propeller"/>
</dbReference>
<accession>A0A1M5ZQS9</accession>
<feature type="region of interest" description="Disordered" evidence="3">
    <location>
        <begin position="128"/>
        <end position="156"/>
    </location>
</feature>
<protein>
    <submittedName>
        <fullName evidence="4">Glucose / Sorbosone dehydrogenase</fullName>
    </submittedName>
</protein>
<dbReference type="STRING" id="299255.SAMN02745129_0500"/>
<dbReference type="PANTHER" id="PTHR45632">
    <property type="entry name" value="LD33804P"/>
    <property type="match status" value="1"/>
</dbReference>
<evidence type="ECO:0000313" key="5">
    <source>
        <dbReference type="Proteomes" id="UP000184268"/>
    </source>
</evidence>
<name>A0A1M5ZQS9_9GAMM</name>
<dbReference type="RefSeq" id="WP_067665810.1">
    <property type="nucleotide sequence ID" value="NZ_FQXG01000015.1"/>
</dbReference>
<dbReference type="SUPFAM" id="SSF49899">
    <property type="entry name" value="Concanavalin A-like lectins/glucanases"/>
    <property type="match status" value="1"/>
</dbReference>
<dbReference type="InterPro" id="IPR006652">
    <property type="entry name" value="Kelch_1"/>
</dbReference>
<evidence type="ECO:0000256" key="1">
    <source>
        <dbReference type="ARBA" id="ARBA00022441"/>
    </source>
</evidence>
<dbReference type="EMBL" id="FQXG01000015">
    <property type="protein sequence ID" value="SHI26551.1"/>
    <property type="molecule type" value="Genomic_DNA"/>
</dbReference>
<dbReference type="SUPFAM" id="SSF63829">
    <property type="entry name" value="Calcium-dependent phosphotriesterase"/>
    <property type="match status" value="1"/>
</dbReference>
<dbReference type="OrthoDB" id="246387at2"/>
<organism evidence="4 5">
    <name type="scientific">Ferrimonas marina</name>
    <dbReference type="NCBI Taxonomy" id="299255"/>
    <lineage>
        <taxon>Bacteria</taxon>
        <taxon>Pseudomonadati</taxon>
        <taxon>Pseudomonadota</taxon>
        <taxon>Gammaproteobacteria</taxon>
        <taxon>Alteromonadales</taxon>
        <taxon>Ferrimonadaceae</taxon>
        <taxon>Ferrimonas</taxon>
    </lineage>
</organism>
<dbReference type="Gene3D" id="2.120.10.80">
    <property type="entry name" value="Kelch-type beta propeller"/>
    <property type="match status" value="2"/>
</dbReference>
<dbReference type="SUPFAM" id="SSF117281">
    <property type="entry name" value="Kelch motif"/>
    <property type="match status" value="1"/>
</dbReference>
<gene>
    <name evidence="4" type="ORF">SAMN02745129_0500</name>
</gene>
<evidence type="ECO:0000313" key="4">
    <source>
        <dbReference type="EMBL" id="SHI26551.1"/>
    </source>
</evidence>
<sequence length="1526" mass="159461">MFRFLNRDILVGVCCLLFSAISVAELRVSSNADRSNSTALSQATLSDRVYIYYDAPVAASQVRFYLDQSDSGTIFQTENKAPYDFAGTASNGDGFAFATETLSDGQHFITVSVTPTTGAVFTEQASFTVDNSDGGSGGGGGGGGTPSSYTLQFSDNPGRTGASALAGQTLEGDGYVFIAPETDVNEVRFYVNSDENGTAQQIERSAPYDLGGTESNDDARPFNFDTLGQGNHFVTAEIFTGTGIEVISASFSVGAGSPLLQATTTDVNWSVEEGGPAQSSQLTISSSTGAAYTLQENHNDAWLSVAISGSTPSTVTLTGNPSGLSPGSYEDTVTFSATGHGSVSVSVQMLILPASGGGGSGDYQMLISGNANRSGATALAGQGVSGDIYVFISPETDISEVRWYLDDPQLTSPVQTERKAPYDFAGTEADDTAKSFNSDGLSAGTHSVTALVVTSDGTKTVTGSFVTGSGLPQLQSTVGTFNWSADVSDPAVTGTTVISTSDGSTASLSESHGASWLDVSLDSNSTPSTVTFMADPSGLSEGSYQDTVVFSAVGYGSVSVNVNLQVSDNDGNAGGGGGDCFPVSCELIKVSIPFSVEFDQEQGGLEDGAGTGTGMTYLQPSTKGGYKPNLLDVNTSTERLVITTTSGLQYTSTNSLDNAIGVGYAGPNYIARISTVLVDPPTGTGSYEQAGLWFGYDEDNYVKLVFLSGPSGGRVQFGFEDGGSFTTQFNSTVGDLNGSTIKLILVANPENKTLTGRYSVNGGAELQMGVINLPSEFFSFDAAGIDPIIGTRTFTGLMASNRNGSALNYQFENFLIEEVDEGGGGPLPGSGDWQFVKSGSHNVSFPTSMVWGPNGKLYVATLQGEVRELTYDDDFNVIQDNAIDSLQDSLGNRLTLGIEVYHDNPSDPDDFSLWLNHSSASANNGDINSGMVTRLSGNNFQDVEHVIEGLPRAKANHGPNSLHFGPDGKLYIAIGGITGAGAAVDPNIAPSEFGDRAEQYLSASILVADVFEDGFDGTCANNSDIFGLPPCDVDNWVTGLRNTYDFVFHSNGEAYATDNGLGVTGAFPPKPTPDCSGFGDPDPYDEGGDNPGAQPDLLLRLLEGKYYGHPNPSRDECVFKDGSFQGVSALSNYEEEIFDLGDNRSANGIIEYRSSRACGALTGNLMYTNYSKDDGVVRVVLNESGTAVESSEKIFADLDDPLVLSERDGNLYIGEFGNGKVSVLELIASGCWLAAEDAPAALLDPGSTIMDGQLYLVGGKTSAGHTNNHYAYDIDTDTWQTLNDKPGPAVENPAVAAFDGMLYVFGGSTAPFSGAVSNSYRYNPGNDSWETLTSMPTALGGIRAEVIGDKIYIAGGMNGSGASVNSLLIYDPDGDSWQTGPSMSQVRDNPGTAVIDGKLYVMGGRERQSNGTTVDGTLNSMEIYTPGSGWSSGASMNVGRRTFAVGTVDGNIQVVGGEVDNSSSSGVFEEVEVYDTGSNSWSVIGVASNPTHGSGFGTYQGQLVITVGGEESGSSFTNNTHLISFE</sequence>
<reference evidence="4 5" key="1">
    <citation type="submission" date="2016-11" db="EMBL/GenBank/DDBJ databases">
        <authorList>
            <person name="Jaros S."/>
            <person name="Januszkiewicz K."/>
            <person name="Wedrychowicz H."/>
        </authorList>
    </citation>
    <scope>NUCLEOTIDE SEQUENCE [LARGE SCALE GENOMIC DNA]</scope>
    <source>
        <strain evidence="4 5">DSM 16917</strain>
    </source>
</reference>
<dbReference type="Pfam" id="PF24681">
    <property type="entry name" value="Kelch_KLHDC2_KLHL20_DRC7"/>
    <property type="match status" value="1"/>
</dbReference>
<keyword evidence="1" id="KW-0880">Kelch repeat</keyword>
<dbReference type="InterPro" id="IPR013320">
    <property type="entry name" value="ConA-like_dom_sf"/>
</dbReference>
<evidence type="ECO:0000256" key="3">
    <source>
        <dbReference type="SAM" id="MobiDB-lite"/>
    </source>
</evidence>
<dbReference type="Proteomes" id="UP000184268">
    <property type="component" value="Unassembled WGS sequence"/>
</dbReference>
<keyword evidence="2" id="KW-0677">Repeat</keyword>
<feature type="compositionally biased region" description="Gly residues" evidence="3">
    <location>
        <begin position="134"/>
        <end position="145"/>
    </location>
</feature>
<keyword evidence="5" id="KW-1185">Reference proteome</keyword>
<dbReference type="Gene3D" id="2.120.10.30">
    <property type="entry name" value="TolB, C-terminal domain"/>
    <property type="match status" value="1"/>
</dbReference>
<proteinExistence type="predicted"/>
<dbReference type="PANTHER" id="PTHR45632:SF3">
    <property type="entry name" value="KELCH-LIKE PROTEIN 32"/>
    <property type="match status" value="1"/>
</dbReference>
<feature type="compositionally biased region" description="Polar residues" evidence="3">
    <location>
        <begin position="146"/>
        <end position="156"/>
    </location>
</feature>